<evidence type="ECO:0000256" key="1">
    <source>
        <dbReference type="ARBA" id="ARBA00004442"/>
    </source>
</evidence>
<dbReference type="AlphaFoldDB" id="A0A8J8FGV0"/>
<accession>A0A8J8FGV0</accession>
<feature type="chain" id="PRO_5035151604" evidence="4">
    <location>
        <begin position="31"/>
        <end position="868"/>
    </location>
</feature>
<evidence type="ECO:0000256" key="4">
    <source>
        <dbReference type="SAM" id="SignalP"/>
    </source>
</evidence>
<evidence type="ECO:0000313" key="6">
    <source>
        <dbReference type="EMBL" id="NNV55606.1"/>
    </source>
</evidence>
<dbReference type="SUPFAM" id="SSF56935">
    <property type="entry name" value="Porins"/>
    <property type="match status" value="1"/>
</dbReference>
<proteinExistence type="predicted"/>
<evidence type="ECO:0000313" key="7">
    <source>
        <dbReference type="Proteomes" id="UP000598971"/>
    </source>
</evidence>
<dbReference type="EMBL" id="WHPF01000006">
    <property type="protein sequence ID" value="NNV55606.1"/>
    <property type="molecule type" value="Genomic_DNA"/>
</dbReference>
<feature type="signal peptide" evidence="4">
    <location>
        <begin position="1"/>
        <end position="30"/>
    </location>
</feature>
<evidence type="ECO:0000259" key="5">
    <source>
        <dbReference type="Pfam" id="PF00593"/>
    </source>
</evidence>
<dbReference type="Proteomes" id="UP000598971">
    <property type="component" value="Unassembled WGS sequence"/>
</dbReference>
<keyword evidence="7" id="KW-1185">Reference proteome</keyword>
<keyword evidence="3" id="KW-0998">Cell outer membrane</keyword>
<dbReference type="Pfam" id="PF00593">
    <property type="entry name" value="TonB_dep_Rec_b-barrel"/>
    <property type="match status" value="1"/>
</dbReference>
<protein>
    <submittedName>
        <fullName evidence="6">TonB-dependent receptor</fullName>
    </submittedName>
</protein>
<keyword evidence="4" id="KW-0732">Signal</keyword>
<reference evidence="6" key="1">
    <citation type="submission" date="2019-10" db="EMBL/GenBank/DDBJ databases">
        <title>Draft genome sequence of Panacibacter sp. KCS-6.</title>
        <authorList>
            <person name="Yim K.J."/>
        </authorList>
    </citation>
    <scope>NUCLEOTIDE SEQUENCE</scope>
    <source>
        <strain evidence="6">KCS-6</strain>
    </source>
</reference>
<comment type="caution">
    <text evidence="6">The sequence shown here is derived from an EMBL/GenBank/DDBJ whole genome shotgun (WGS) entry which is preliminary data.</text>
</comment>
<dbReference type="InterPro" id="IPR036942">
    <property type="entry name" value="Beta-barrel_TonB_sf"/>
</dbReference>
<dbReference type="Gene3D" id="2.40.170.20">
    <property type="entry name" value="TonB-dependent receptor, beta-barrel domain"/>
    <property type="match status" value="1"/>
</dbReference>
<comment type="subcellular location">
    <subcellularLocation>
        <location evidence="1">Cell outer membrane</location>
    </subcellularLocation>
</comment>
<evidence type="ECO:0000256" key="2">
    <source>
        <dbReference type="ARBA" id="ARBA00023136"/>
    </source>
</evidence>
<feature type="domain" description="TonB-dependent receptor-like beta-barrel" evidence="5">
    <location>
        <begin position="317"/>
        <end position="822"/>
    </location>
</feature>
<name>A0A8J8FGV0_9BACT</name>
<dbReference type="InterPro" id="IPR000531">
    <property type="entry name" value="Beta-barrel_TonB"/>
</dbReference>
<organism evidence="6 7">
    <name type="scientific">Limnovirga soli</name>
    <dbReference type="NCBI Taxonomy" id="2656915"/>
    <lineage>
        <taxon>Bacteria</taxon>
        <taxon>Pseudomonadati</taxon>
        <taxon>Bacteroidota</taxon>
        <taxon>Chitinophagia</taxon>
        <taxon>Chitinophagales</taxon>
        <taxon>Chitinophagaceae</taxon>
        <taxon>Limnovirga</taxon>
    </lineage>
</organism>
<evidence type="ECO:0000256" key="3">
    <source>
        <dbReference type="ARBA" id="ARBA00023237"/>
    </source>
</evidence>
<gene>
    <name evidence="6" type="ORF">GD597_09060</name>
</gene>
<sequence>MPIFVADQNNLMRKLILGAISCLAISICVAQTSPTQNKDSTGRLDSTILDEIKDNVLDNIPVISLDDNDQTDVNSQNISSVLTAGRDPFFSAASFNFSPARFRVRGYDADLSGTYMNGVPMDNLDNGFTPFGLWGGLNDVMRNRDVSLGLRYNTFSFGDIGSTTNIDSRASKQRKTTSFSYASSNRSYDHRWMLTHSTGINKKGWAFTVSGSRRWADEGYVPGTYYNGWSYFAGVDKRFGQKHLLSLVSFGAPTENGRQGPAVQEMMDLAGSKYYNPYWGYQNGKKRNANIGKTFQPVTILTHDFRINNNTSLITAAGYTFGKRSVSGIDWYNAPDPRPDYYRYLPSYQTDPYQKDQITDLLQNNEAARQLNWQNFYDVNRDHTATIANANGIEGNNVTGKRSLYIVQNRVTNTQRFNFNTVINSRISNNADFSGGLSFQMQRNNYYQQVEDLLGGEFYVDLNQFAERDFPNNNDAVQNDLNNPNRILHKGDKYGYNYDIDVTKAAAWWQTVFKFNKIDFFISSEIAQNKFWRVGNVKSGLFPDNSFGKSQVQEFINYSVKAGLTYKINGRNYIYGNASYITRPPYFENAYISPRKNDIVQANLKSETIESVEGGYILNAPKLKLRLSGYYTNFKGGFNVLTFYHETYRNFVNYAISNIDKVHFGGEFGFEAKVVKNVTLTGAAAVGRYYYNSRQNAVTTLDNTSTILDNQLVYSENFRVASTPQEAYSLGLTYRSPKFWFVSLTGNYFDQMWLDFNPIRRTYPAIEGIDPKSNEWRSIIDQTRFNSQYTVDFFAGYSYKLPKSIHPKRATFLVFNAGINNLLNNQNIVTGGYEQLRFDFDTRNPNQFPPKLFYAYGLNYFVSVTIRY</sequence>
<keyword evidence="6" id="KW-0675">Receptor</keyword>
<dbReference type="GO" id="GO:0009279">
    <property type="term" value="C:cell outer membrane"/>
    <property type="evidence" value="ECO:0007669"/>
    <property type="project" value="UniProtKB-SubCell"/>
</dbReference>
<keyword evidence="2" id="KW-0472">Membrane</keyword>